<dbReference type="RefSeq" id="WP_110169707.1">
    <property type="nucleotide sequence ID" value="NZ_CP015136.1"/>
</dbReference>
<evidence type="ECO:0000256" key="1">
    <source>
        <dbReference type="SAM" id="MobiDB-lite"/>
    </source>
</evidence>
<dbReference type="Proteomes" id="UP000076079">
    <property type="component" value="Chromosome"/>
</dbReference>
<dbReference type="AlphaFoldDB" id="A0A143PH04"/>
<feature type="region of interest" description="Disordered" evidence="1">
    <location>
        <begin position="1"/>
        <end position="22"/>
    </location>
</feature>
<organism evidence="2 3">
    <name type="scientific">Luteitalea pratensis</name>
    <dbReference type="NCBI Taxonomy" id="1855912"/>
    <lineage>
        <taxon>Bacteria</taxon>
        <taxon>Pseudomonadati</taxon>
        <taxon>Acidobacteriota</taxon>
        <taxon>Vicinamibacteria</taxon>
        <taxon>Vicinamibacterales</taxon>
        <taxon>Vicinamibacteraceae</taxon>
        <taxon>Luteitalea</taxon>
    </lineage>
</organism>
<gene>
    <name evidence="2" type="ORF">LuPra_00982</name>
</gene>
<dbReference type="PATRIC" id="fig|1813736.3.peg.1028"/>
<name>A0A143PH04_LUTPR</name>
<dbReference type="KEGG" id="abac:LuPra_00982"/>
<dbReference type="CDD" id="cd09598">
    <property type="entry name" value="M4_like"/>
    <property type="match status" value="1"/>
</dbReference>
<accession>A0A143PH04</accession>
<dbReference type="SUPFAM" id="SSF55486">
    <property type="entry name" value="Metalloproteases ('zincins'), catalytic domain"/>
    <property type="match status" value="1"/>
</dbReference>
<dbReference type="OrthoDB" id="178184at2"/>
<dbReference type="STRING" id="1855912.LuPra_00982"/>
<reference evidence="2 3" key="1">
    <citation type="journal article" date="2016" name="Genome Announc.">
        <title>First Complete Genome Sequence of a Subdivision 6 Acidobacterium Strain.</title>
        <authorList>
            <person name="Huang S."/>
            <person name="Vieira S."/>
            <person name="Bunk B."/>
            <person name="Riedel T."/>
            <person name="Sproer C."/>
            <person name="Overmann J."/>
        </authorList>
    </citation>
    <scope>NUCLEOTIDE SEQUENCE [LARGE SCALE GENOMIC DNA]</scope>
    <source>
        <strain evidence="3">DSM 100886 HEG_-6_39</strain>
    </source>
</reference>
<protein>
    <submittedName>
        <fullName evidence="2">Uncharacterized protein</fullName>
    </submittedName>
</protein>
<keyword evidence="3" id="KW-1185">Reference proteome</keyword>
<dbReference type="EMBL" id="CP015136">
    <property type="protein sequence ID" value="AMY07801.1"/>
    <property type="molecule type" value="Genomic_DNA"/>
</dbReference>
<sequence>MAPFNLGSGLLQNARPEPYRRKLDDPVQRVLRVYTQDPGTSKADGAIAEMELPWEPVGPGPTGSVFVVRDIHKPTGDVWAPIDLDEFRVTVDKGLAPSTTNPRFAQQMTYAVAMSTYERFRMALGRLPEFSPAVLRKTERGRIEIRPHWDHEDNAYYEPDEAALCFGYVKSTARSLGTTQPGAYVFTCLSHDVIAHETSHAMLDGMRPHLMRPSNPDVAAFHEGLADLVALLMRFRYRDVVRRGLEESKDQTLDAPLLTDMAKQWGRTDGDGRAPLREVLYRQGPADAPVPREDRYNPKKEHHDLGAVLVAAVFEAMSRIFKSKTRTLRKIAEQSPGSRDHLIDLLTTAARDLAGQFLNIVIRAIDYCPPVDITFGEFLRALVTADWVTVPADPYQYREALVMAFRRYGITVPGVPDLSEEALLWKGPERPLPPIQGLSFADLRHRFEPGWFADQEERIERANALGRYVTSDDRHKHFGLVPPGRSGGVLYDEPVVESIRTLRRLTPDDDLDFHIVAEVTQRAKKERRWYLGGSTVVLDADGQVRFVIGKGIGKWDRHKRTDAFLERSAAEYRQAFEQEEWSPAAVIRRFHARKRSKKT</sequence>
<reference evidence="3" key="2">
    <citation type="submission" date="2016-04" db="EMBL/GenBank/DDBJ databases">
        <title>First Complete Genome Sequence of a Subdivision 6 Acidobacterium.</title>
        <authorList>
            <person name="Huang S."/>
            <person name="Vieira S."/>
            <person name="Bunk B."/>
            <person name="Riedel T."/>
            <person name="Sproeer C."/>
            <person name="Overmann J."/>
        </authorList>
    </citation>
    <scope>NUCLEOTIDE SEQUENCE [LARGE SCALE GENOMIC DNA]</scope>
    <source>
        <strain evidence="3">DSM 100886 HEG_-6_39</strain>
    </source>
</reference>
<evidence type="ECO:0000313" key="3">
    <source>
        <dbReference type="Proteomes" id="UP000076079"/>
    </source>
</evidence>
<evidence type="ECO:0000313" key="2">
    <source>
        <dbReference type="EMBL" id="AMY07801.1"/>
    </source>
</evidence>
<proteinExistence type="predicted"/>